<organism evidence="2 3">
    <name type="scientific">Acipenser ruthenus</name>
    <name type="common">Sterlet sturgeon</name>
    <dbReference type="NCBI Taxonomy" id="7906"/>
    <lineage>
        <taxon>Eukaryota</taxon>
        <taxon>Metazoa</taxon>
        <taxon>Chordata</taxon>
        <taxon>Craniata</taxon>
        <taxon>Vertebrata</taxon>
        <taxon>Euteleostomi</taxon>
        <taxon>Actinopterygii</taxon>
        <taxon>Chondrostei</taxon>
        <taxon>Acipenseriformes</taxon>
        <taxon>Acipenseridae</taxon>
        <taxon>Acipenser</taxon>
    </lineage>
</organism>
<evidence type="ECO:0000256" key="1">
    <source>
        <dbReference type="SAM" id="MobiDB-lite"/>
    </source>
</evidence>
<dbReference type="AlphaFoldDB" id="A0A444UGD1"/>
<evidence type="ECO:0000313" key="2">
    <source>
        <dbReference type="EMBL" id="RXM34245.1"/>
    </source>
</evidence>
<dbReference type="Proteomes" id="UP000289886">
    <property type="component" value="Unassembled WGS sequence"/>
</dbReference>
<keyword evidence="3" id="KW-1185">Reference proteome</keyword>
<feature type="region of interest" description="Disordered" evidence="1">
    <location>
        <begin position="45"/>
        <end position="71"/>
    </location>
</feature>
<comment type="caution">
    <text evidence="2">The sequence shown here is derived from an EMBL/GenBank/DDBJ whole genome shotgun (WGS) entry which is preliminary data.</text>
</comment>
<name>A0A444UGD1_ACIRT</name>
<protein>
    <submittedName>
        <fullName evidence="2">Uncharacterized protein</fullName>
    </submittedName>
</protein>
<sequence length="141" mass="15700">MVEKVGASMGPAAKLGDAQKELELRIQERLKELEELKQAVESLKGRQRDNKTVQVPVTDEPAFTYPRPPGTVSDTRAPVLSMCSSPETLVQTHPACQGCPGVFWEPEVKHRFLGQYLHKITKLTTLEQSKKKPSPYVSEDA</sequence>
<proteinExistence type="predicted"/>
<dbReference type="EMBL" id="SCEB01214617">
    <property type="protein sequence ID" value="RXM34245.1"/>
    <property type="molecule type" value="Genomic_DNA"/>
</dbReference>
<reference evidence="2 3" key="1">
    <citation type="submission" date="2019-01" db="EMBL/GenBank/DDBJ databases">
        <title>Draft Genome and Complete Hox-Cluster Characterization of the Sterlet Sturgeon (Acipenser ruthenus).</title>
        <authorList>
            <person name="Wei Q."/>
        </authorList>
    </citation>
    <scope>NUCLEOTIDE SEQUENCE [LARGE SCALE GENOMIC DNA]</scope>
    <source>
        <strain evidence="2">WHYD16114868_AA</strain>
        <tissue evidence="2">Blood</tissue>
    </source>
</reference>
<accession>A0A444UGD1</accession>
<gene>
    <name evidence="2" type="ORF">EOD39_4921</name>
</gene>
<evidence type="ECO:0000313" key="3">
    <source>
        <dbReference type="Proteomes" id="UP000289886"/>
    </source>
</evidence>